<comment type="caution">
    <text evidence="2">The sequence shown here is derived from an EMBL/GenBank/DDBJ whole genome shotgun (WGS) entry which is preliminary data.</text>
</comment>
<sequence>MTTFCIFNQLLCYMMMLYSVCYIVCLYSVLYQIYSVLYKSTIYLCYTILLA</sequence>
<accession>A0A397UE12</accession>
<keyword evidence="1" id="KW-0812">Transmembrane</keyword>
<dbReference type="Proteomes" id="UP000266673">
    <property type="component" value="Unassembled WGS sequence"/>
</dbReference>
<keyword evidence="1" id="KW-0472">Membrane</keyword>
<dbReference type="AlphaFoldDB" id="A0A397UE12"/>
<reference evidence="2 3" key="1">
    <citation type="submission" date="2018-06" db="EMBL/GenBank/DDBJ databases">
        <title>Comparative genomics reveals the genomic features of Rhizophagus irregularis, R. cerebriforme, R. diaphanum and Gigaspora rosea, and their symbiotic lifestyle signature.</title>
        <authorList>
            <person name="Morin E."/>
            <person name="San Clemente H."/>
            <person name="Chen E.C.H."/>
            <person name="De La Providencia I."/>
            <person name="Hainaut M."/>
            <person name="Kuo A."/>
            <person name="Kohler A."/>
            <person name="Murat C."/>
            <person name="Tang N."/>
            <person name="Roy S."/>
            <person name="Loubradou J."/>
            <person name="Henrissat B."/>
            <person name="Grigoriev I.V."/>
            <person name="Corradi N."/>
            <person name="Roux C."/>
            <person name="Martin F.M."/>
        </authorList>
    </citation>
    <scope>NUCLEOTIDE SEQUENCE [LARGE SCALE GENOMIC DNA]</scope>
    <source>
        <strain evidence="2 3">DAOM 194757</strain>
    </source>
</reference>
<protein>
    <submittedName>
        <fullName evidence="2">Uncharacterized protein</fullName>
    </submittedName>
</protein>
<feature type="transmembrane region" description="Helical" evidence="1">
    <location>
        <begin position="6"/>
        <end position="30"/>
    </location>
</feature>
<feature type="non-terminal residue" evidence="2">
    <location>
        <position position="51"/>
    </location>
</feature>
<organism evidence="2 3">
    <name type="scientific">Gigaspora rosea</name>
    <dbReference type="NCBI Taxonomy" id="44941"/>
    <lineage>
        <taxon>Eukaryota</taxon>
        <taxon>Fungi</taxon>
        <taxon>Fungi incertae sedis</taxon>
        <taxon>Mucoromycota</taxon>
        <taxon>Glomeromycotina</taxon>
        <taxon>Glomeromycetes</taxon>
        <taxon>Diversisporales</taxon>
        <taxon>Gigasporaceae</taxon>
        <taxon>Gigaspora</taxon>
    </lineage>
</organism>
<proteinExistence type="predicted"/>
<keyword evidence="1" id="KW-1133">Transmembrane helix</keyword>
<gene>
    <name evidence="2" type="ORF">C2G38_2117984</name>
</gene>
<evidence type="ECO:0000313" key="3">
    <source>
        <dbReference type="Proteomes" id="UP000266673"/>
    </source>
</evidence>
<keyword evidence="3" id="KW-1185">Reference proteome</keyword>
<dbReference type="EMBL" id="QKWP01001954">
    <property type="protein sequence ID" value="RIB05603.1"/>
    <property type="molecule type" value="Genomic_DNA"/>
</dbReference>
<evidence type="ECO:0000313" key="2">
    <source>
        <dbReference type="EMBL" id="RIB05603.1"/>
    </source>
</evidence>
<evidence type="ECO:0000256" key="1">
    <source>
        <dbReference type="SAM" id="Phobius"/>
    </source>
</evidence>
<name>A0A397UE12_9GLOM</name>